<accession>A0A0F9GVF3</accession>
<dbReference type="AlphaFoldDB" id="A0A0F9GVF3"/>
<dbReference type="EMBL" id="LAZR01024984">
    <property type="protein sequence ID" value="KKL73355.1"/>
    <property type="molecule type" value="Genomic_DNA"/>
</dbReference>
<keyword evidence="1" id="KW-1133">Transmembrane helix</keyword>
<keyword evidence="1" id="KW-0812">Transmembrane</keyword>
<proteinExistence type="predicted"/>
<reference evidence="2" key="1">
    <citation type="journal article" date="2015" name="Nature">
        <title>Complex archaea that bridge the gap between prokaryotes and eukaryotes.</title>
        <authorList>
            <person name="Spang A."/>
            <person name="Saw J.H."/>
            <person name="Jorgensen S.L."/>
            <person name="Zaremba-Niedzwiedzka K."/>
            <person name="Martijn J."/>
            <person name="Lind A.E."/>
            <person name="van Eijk R."/>
            <person name="Schleper C."/>
            <person name="Guy L."/>
            <person name="Ettema T.J."/>
        </authorList>
    </citation>
    <scope>NUCLEOTIDE SEQUENCE</scope>
</reference>
<gene>
    <name evidence="2" type="ORF">LCGC14_2075720</name>
</gene>
<keyword evidence="1" id="KW-0472">Membrane</keyword>
<comment type="caution">
    <text evidence="2">The sequence shown here is derived from an EMBL/GenBank/DDBJ whole genome shotgun (WGS) entry which is preliminary data.</text>
</comment>
<organism evidence="2">
    <name type="scientific">marine sediment metagenome</name>
    <dbReference type="NCBI Taxonomy" id="412755"/>
    <lineage>
        <taxon>unclassified sequences</taxon>
        <taxon>metagenomes</taxon>
        <taxon>ecological metagenomes</taxon>
    </lineage>
</organism>
<protein>
    <submittedName>
        <fullName evidence="2">Uncharacterized protein</fullName>
    </submittedName>
</protein>
<feature type="non-terminal residue" evidence="2">
    <location>
        <position position="32"/>
    </location>
</feature>
<sequence length="32" mass="4046">MKRLAEVFFFFYFAIILFYITGFLWWVFITTN</sequence>
<evidence type="ECO:0000313" key="2">
    <source>
        <dbReference type="EMBL" id="KKL73355.1"/>
    </source>
</evidence>
<feature type="transmembrane region" description="Helical" evidence="1">
    <location>
        <begin position="7"/>
        <end position="29"/>
    </location>
</feature>
<name>A0A0F9GVF3_9ZZZZ</name>
<evidence type="ECO:0000256" key="1">
    <source>
        <dbReference type="SAM" id="Phobius"/>
    </source>
</evidence>